<dbReference type="EMBL" id="CP045201">
    <property type="protein sequence ID" value="QOL80414.1"/>
    <property type="molecule type" value="Genomic_DNA"/>
</dbReference>
<dbReference type="RefSeq" id="WP_193082735.1">
    <property type="nucleotide sequence ID" value="NZ_CP045201.1"/>
</dbReference>
<sequence>MLRTYHSILSLTATMAAVCEAGALVGFNDTPIVTADQPVKGIAQNPATEVGLDIAVTAIGFETVTAVGAIAVGDKLVSAVGGGVAKAGADPANVFATALTAAADGASVQILIR</sequence>
<reference evidence="2 3" key="1">
    <citation type="submission" date="2019-10" db="EMBL/GenBank/DDBJ databases">
        <title>Pseudopuniceibacterium sp. HQ09 islated from Antarctica.</title>
        <authorList>
            <person name="Liao L."/>
            <person name="Su S."/>
            <person name="Chen B."/>
            <person name="Yu Y."/>
        </authorList>
    </citation>
    <scope>NUCLEOTIDE SEQUENCE [LARGE SCALE GENOMIC DNA]</scope>
    <source>
        <strain evidence="2 3">HQ09</strain>
    </source>
</reference>
<evidence type="ECO:0000313" key="3">
    <source>
        <dbReference type="Proteomes" id="UP000594118"/>
    </source>
</evidence>
<dbReference type="Proteomes" id="UP000594118">
    <property type="component" value="Chromosome"/>
</dbReference>
<keyword evidence="3" id="KW-1185">Reference proteome</keyword>
<accession>A0A7L9WKR2</accession>
<evidence type="ECO:0008006" key="4">
    <source>
        <dbReference type="Google" id="ProtNLM"/>
    </source>
</evidence>
<feature type="signal peptide" evidence="1">
    <location>
        <begin position="1"/>
        <end position="21"/>
    </location>
</feature>
<proteinExistence type="predicted"/>
<keyword evidence="1" id="KW-0732">Signal</keyword>
<gene>
    <name evidence="2" type="ORF">F3W81_06065</name>
</gene>
<evidence type="ECO:0000256" key="1">
    <source>
        <dbReference type="SAM" id="SignalP"/>
    </source>
</evidence>
<evidence type="ECO:0000313" key="2">
    <source>
        <dbReference type="EMBL" id="QOL80414.1"/>
    </source>
</evidence>
<dbReference type="KEGG" id="pshq:F3W81_06065"/>
<name>A0A7L9WKR2_9RHOB</name>
<organism evidence="2 3">
    <name type="scientific">Pseudooceanicola spongiae</name>
    <dbReference type="NCBI Taxonomy" id="2613965"/>
    <lineage>
        <taxon>Bacteria</taxon>
        <taxon>Pseudomonadati</taxon>
        <taxon>Pseudomonadota</taxon>
        <taxon>Alphaproteobacteria</taxon>
        <taxon>Rhodobacterales</taxon>
        <taxon>Paracoccaceae</taxon>
        <taxon>Pseudooceanicola</taxon>
    </lineage>
</organism>
<dbReference type="AlphaFoldDB" id="A0A7L9WKR2"/>
<protein>
    <recommendedName>
        <fullName evidence="4">DUF2190 domain-containing protein</fullName>
    </recommendedName>
</protein>
<feature type="chain" id="PRO_5032839904" description="DUF2190 domain-containing protein" evidence="1">
    <location>
        <begin position="22"/>
        <end position="113"/>
    </location>
</feature>